<accession>A0A1C6S0V2</accession>
<dbReference type="RefSeq" id="WP_091340865.1">
    <property type="nucleotide sequence ID" value="NZ_FMHV01000002.1"/>
</dbReference>
<dbReference type="EMBL" id="FMHV01000002">
    <property type="protein sequence ID" value="SCL23024.1"/>
    <property type="molecule type" value="Genomic_DNA"/>
</dbReference>
<dbReference type="Proteomes" id="UP000199413">
    <property type="component" value="Unassembled WGS sequence"/>
</dbReference>
<name>A0A1C6S0V2_9ACTN</name>
<evidence type="ECO:0000313" key="1">
    <source>
        <dbReference type="EMBL" id="SCL23024.1"/>
    </source>
</evidence>
<organism evidence="1 2">
    <name type="scientific">Micromonospora rhizosphaerae</name>
    <dbReference type="NCBI Taxonomy" id="568872"/>
    <lineage>
        <taxon>Bacteria</taxon>
        <taxon>Bacillati</taxon>
        <taxon>Actinomycetota</taxon>
        <taxon>Actinomycetes</taxon>
        <taxon>Micromonosporales</taxon>
        <taxon>Micromonosporaceae</taxon>
        <taxon>Micromonospora</taxon>
    </lineage>
</organism>
<sequence length="129" mass="13465">MIRRDDELAAYDLDRLLAGDGAPAARFPTPWPRRAGGIDAVSPTLDMAVFSGQHALHAVDAAGATAEQLVDVVVDAGWIAEPGASRHRFTAGCLTAWVRAEPATATITVCGADFGCPADLDLNDFGEST</sequence>
<gene>
    <name evidence="1" type="ORF">GA0070624_2655</name>
</gene>
<dbReference type="OrthoDB" id="4454357at2"/>
<protein>
    <submittedName>
        <fullName evidence="1">Uncharacterized protein</fullName>
    </submittedName>
</protein>
<reference evidence="2" key="1">
    <citation type="submission" date="2016-06" db="EMBL/GenBank/DDBJ databases">
        <authorList>
            <person name="Varghese N."/>
            <person name="Submissions Spin"/>
        </authorList>
    </citation>
    <scope>NUCLEOTIDE SEQUENCE [LARGE SCALE GENOMIC DNA]</scope>
    <source>
        <strain evidence="2">DSM 45431</strain>
    </source>
</reference>
<dbReference type="AlphaFoldDB" id="A0A1C6S0V2"/>
<keyword evidence="2" id="KW-1185">Reference proteome</keyword>
<evidence type="ECO:0000313" key="2">
    <source>
        <dbReference type="Proteomes" id="UP000199413"/>
    </source>
</evidence>
<proteinExistence type="predicted"/>